<name>A0A7J8CSX8_MOLMO</name>
<keyword evidence="2" id="KW-1185">Reference proteome</keyword>
<organism evidence="1 2">
    <name type="scientific">Molossus molossus</name>
    <name type="common">Pallas' mastiff bat</name>
    <name type="synonym">Vespertilio molossus</name>
    <dbReference type="NCBI Taxonomy" id="27622"/>
    <lineage>
        <taxon>Eukaryota</taxon>
        <taxon>Metazoa</taxon>
        <taxon>Chordata</taxon>
        <taxon>Craniata</taxon>
        <taxon>Vertebrata</taxon>
        <taxon>Euteleostomi</taxon>
        <taxon>Mammalia</taxon>
        <taxon>Eutheria</taxon>
        <taxon>Laurasiatheria</taxon>
        <taxon>Chiroptera</taxon>
        <taxon>Yangochiroptera</taxon>
        <taxon>Molossidae</taxon>
        <taxon>Molossus</taxon>
    </lineage>
</organism>
<sequence length="76" mass="8590">MQRLRSSTQMSLHFEIKRNICIDILAGSHTKIWCSGWSLSSWSWSARAMSSSSPTRLSCAASWPTSWIRAQTSCHT</sequence>
<dbReference type="EMBL" id="JACASF010000020">
    <property type="protein sequence ID" value="KAF6413945.1"/>
    <property type="molecule type" value="Genomic_DNA"/>
</dbReference>
<keyword evidence="1" id="KW-0808">Transferase</keyword>
<comment type="caution">
    <text evidence="1">The sequence shown here is derived from an EMBL/GenBank/DDBJ whole genome shotgun (WGS) entry which is preliminary data.</text>
</comment>
<gene>
    <name evidence="1" type="ORF">HJG59_014087</name>
</gene>
<evidence type="ECO:0000313" key="2">
    <source>
        <dbReference type="Proteomes" id="UP000550707"/>
    </source>
</evidence>
<accession>A0A7J8CSX8</accession>
<proteinExistence type="predicted"/>
<dbReference type="AlphaFoldDB" id="A0A7J8CSX8"/>
<evidence type="ECO:0000313" key="1">
    <source>
        <dbReference type="EMBL" id="KAF6413945.1"/>
    </source>
</evidence>
<reference evidence="1 2" key="1">
    <citation type="journal article" date="2020" name="Nature">
        <title>Six reference-quality genomes reveal evolution of bat adaptations.</title>
        <authorList>
            <person name="Jebb D."/>
            <person name="Huang Z."/>
            <person name="Pippel M."/>
            <person name="Hughes G.M."/>
            <person name="Lavrichenko K."/>
            <person name="Devanna P."/>
            <person name="Winkler S."/>
            <person name="Jermiin L.S."/>
            <person name="Skirmuntt E.C."/>
            <person name="Katzourakis A."/>
            <person name="Burkitt-Gray L."/>
            <person name="Ray D.A."/>
            <person name="Sullivan K.A.M."/>
            <person name="Roscito J.G."/>
            <person name="Kirilenko B.M."/>
            <person name="Davalos L.M."/>
            <person name="Corthals A.P."/>
            <person name="Power M.L."/>
            <person name="Jones G."/>
            <person name="Ransome R.D."/>
            <person name="Dechmann D.K.N."/>
            <person name="Locatelli A.G."/>
            <person name="Puechmaille S.J."/>
            <person name="Fedrigo O."/>
            <person name="Jarvis E.D."/>
            <person name="Hiller M."/>
            <person name="Vernes S.C."/>
            <person name="Myers E.W."/>
            <person name="Teeling E.C."/>
        </authorList>
    </citation>
    <scope>NUCLEOTIDE SEQUENCE [LARGE SCALE GENOMIC DNA]</scope>
    <source>
        <strain evidence="1">MMolMol1</strain>
        <tissue evidence="1">Muscle</tissue>
    </source>
</reference>
<dbReference type="GO" id="GO:0016301">
    <property type="term" value="F:kinase activity"/>
    <property type="evidence" value="ECO:0007669"/>
    <property type="project" value="UniProtKB-KW"/>
</dbReference>
<protein>
    <submittedName>
        <fullName evidence="1">6-phosphofructo-2-kinase/fructose-2, 6-biphosphatase 2</fullName>
    </submittedName>
</protein>
<dbReference type="Proteomes" id="UP000550707">
    <property type="component" value="Unassembled WGS sequence"/>
</dbReference>
<keyword evidence="1" id="KW-0418">Kinase</keyword>